<accession>A0A432CI08</accession>
<gene>
    <name evidence="2" type="ORF">EKL98_12880</name>
</gene>
<dbReference type="RefSeq" id="WP_126562818.1">
    <property type="nucleotide sequence ID" value="NZ_RYDJ01000016.1"/>
</dbReference>
<dbReference type="EMBL" id="RYDJ01000016">
    <property type="protein sequence ID" value="RTZ02748.1"/>
    <property type="molecule type" value="Genomic_DNA"/>
</dbReference>
<dbReference type="Proteomes" id="UP000280825">
    <property type="component" value="Unassembled WGS sequence"/>
</dbReference>
<evidence type="ECO:0000313" key="2">
    <source>
        <dbReference type="EMBL" id="RTZ02748.1"/>
    </source>
</evidence>
<sequence>MDTTTILFFLLVFVSEIIGTISGFGSSVFFVPLAGMVFDFKSTLALTGTLHIFSTSAQVCMFRKKNQLGVDTKHTK</sequence>
<proteinExistence type="predicted"/>
<dbReference type="AlphaFoldDB" id="A0A432CI08"/>
<evidence type="ECO:0000256" key="1">
    <source>
        <dbReference type="SAM" id="Phobius"/>
    </source>
</evidence>
<feature type="transmembrane region" description="Helical" evidence="1">
    <location>
        <begin position="6"/>
        <end position="31"/>
    </location>
</feature>
<keyword evidence="1" id="KW-0812">Transmembrane</keyword>
<keyword evidence="3" id="KW-1185">Reference proteome</keyword>
<keyword evidence="1" id="KW-0472">Membrane</keyword>
<reference evidence="2 3" key="1">
    <citation type="submission" date="2018-12" db="EMBL/GenBank/DDBJ databases">
        <title>Flavobacterium sp. nov., isolated from glacier ice.</title>
        <authorList>
            <person name="Liu Q."/>
            <person name="Xin Y.-H."/>
        </authorList>
    </citation>
    <scope>NUCLEOTIDE SEQUENCE [LARGE SCALE GENOMIC DNA]</scope>
    <source>
        <strain evidence="2 3">RB1N8</strain>
    </source>
</reference>
<organism evidence="2 3">
    <name type="scientific">Flavobacterium bomense</name>
    <dbReference type="NCBI Taxonomy" id="2497483"/>
    <lineage>
        <taxon>Bacteria</taxon>
        <taxon>Pseudomonadati</taxon>
        <taxon>Bacteroidota</taxon>
        <taxon>Flavobacteriia</taxon>
        <taxon>Flavobacteriales</taxon>
        <taxon>Flavobacteriaceae</taxon>
        <taxon>Flavobacterium</taxon>
    </lineage>
</organism>
<evidence type="ECO:0000313" key="3">
    <source>
        <dbReference type="Proteomes" id="UP000280825"/>
    </source>
</evidence>
<name>A0A432CI08_9FLAO</name>
<keyword evidence="1" id="KW-1133">Transmembrane helix</keyword>
<comment type="caution">
    <text evidence="2">The sequence shown here is derived from an EMBL/GenBank/DDBJ whole genome shotgun (WGS) entry which is preliminary data.</text>
</comment>
<protein>
    <submittedName>
        <fullName evidence="2">Uncharacterized protein</fullName>
    </submittedName>
</protein>